<evidence type="ECO:0000256" key="3">
    <source>
        <dbReference type="ARBA" id="ARBA00022989"/>
    </source>
</evidence>
<keyword evidence="7" id="KW-0732">Signal</keyword>
<dbReference type="HOGENOM" id="CLU_727922_0_0_1"/>
<feature type="region of interest" description="Disordered" evidence="5">
    <location>
        <begin position="337"/>
        <end position="380"/>
    </location>
</feature>
<keyword evidence="2 6" id="KW-0812">Transmembrane</keyword>
<dbReference type="GO" id="GO:0016020">
    <property type="term" value="C:membrane"/>
    <property type="evidence" value="ECO:0007669"/>
    <property type="project" value="UniProtKB-SubCell"/>
</dbReference>
<dbReference type="GeneID" id="25033699"/>
<evidence type="ECO:0000313" key="8">
    <source>
        <dbReference type="EMBL" id="EPX70469.1"/>
    </source>
</evidence>
<dbReference type="PANTHER" id="PTHR12883:SF0">
    <property type="entry name" value="PAT COMPLEX SUBUNIT CCDC47"/>
    <property type="match status" value="1"/>
</dbReference>
<dbReference type="Proteomes" id="UP000016088">
    <property type="component" value="Unassembled WGS sequence"/>
</dbReference>
<dbReference type="EMBL" id="KE503208">
    <property type="protein sequence ID" value="EPX70469.1"/>
    <property type="molecule type" value="Genomic_DNA"/>
</dbReference>
<dbReference type="GO" id="GO:0032469">
    <property type="term" value="P:endoplasmic reticulum calcium ion homeostasis"/>
    <property type="evidence" value="ECO:0007669"/>
    <property type="project" value="InterPro"/>
</dbReference>
<keyword evidence="9" id="KW-1185">Reference proteome</keyword>
<dbReference type="RefSeq" id="XP_013020783.1">
    <property type="nucleotide sequence ID" value="XM_013165329.1"/>
</dbReference>
<dbReference type="PANTHER" id="PTHR12883">
    <property type="entry name" value="ADIPOCYTE-SPECIFIC PROTEIN 4-RELATED"/>
    <property type="match status" value="1"/>
</dbReference>
<dbReference type="eggNOG" id="KOG2357">
    <property type="taxonomic scope" value="Eukaryota"/>
</dbReference>
<evidence type="ECO:0000256" key="6">
    <source>
        <dbReference type="SAM" id="Phobius"/>
    </source>
</evidence>
<feature type="transmembrane region" description="Helical" evidence="6">
    <location>
        <begin position="54"/>
        <end position="72"/>
    </location>
</feature>
<evidence type="ECO:0000256" key="7">
    <source>
        <dbReference type="SAM" id="SignalP"/>
    </source>
</evidence>
<feature type="chain" id="PRO_5004568455" evidence="7">
    <location>
        <begin position="24"/>
        <end position="380"/>
    </location>
</feature>
<organism evidence="8 9">
    <name type="scientific">Schizosaccharomyces octosporus (strain yFS286)</name>
    <name type="common">Fission yeast</name>
    <name type="synonym">Octosporomyces octosporus</name>
    <dbReference type="NCBI Taxonomy" id="483514"/>
    <lineage>
        <taxon>Eukaryota</taxon>
        <taxon>Fungi</taxon>
        <taxon>Dikarya</taxon>
        <taxon>Ascomycota</taxon>
        <taxon>Taphrinomycotina</taxon>
        <taxon>Schizosaccharomycetes</taxon>
        <taxon>Schizosaccharomycetales</taxon>
        <taxon>Schizosaccharomycetaceae</taxon>
        <taxon>Schizosaccharomyces</taxon>
    </lineage>
</organism>
<evidence type="ECO:0000313" key="9">
    <source>
        <dbReference type="Proteomes" id="UP000016088"/>
    </source>
</evidence>
<dbReference type="OMA" id="MHLVRDM"/>
<accession>S9R8Q3</accession>
<proteinExistence type="predicted"/>
<evidence type="ECO:0000256" key="2">
    <source>
        <dbReference type="ARBA" id="ARBA00022692"/>
    </source>
</evidence>
<name>S9R8Q3_SCHOY</name>
<gene>
    <name evidence="8" type="ORF">SOCG_04737</name>
</gene>
<evidence type="ECO:0000256" key="4">
    <source>
        <dbReference type="ARBA" id="ARBA00023136"/>
    </source>
</evidence>
<feature type="compositionally biased region" description="Basic residues" evidence="5">
    <location>
        <begin position="370"/>
        <end position="380"/>
    </location>
</feature>
<feature type="signal peptide" evidence="7">
    <location>
        <begin position="1"/>
        <end position="23"/>
    </location>
</feature>
<dbReference type="VEuPathDB" id="FungiDB:SOCG_04737"/>
<feature type="compositionally biased region" description="Basic and acidic residues" evidence="5">
    <location>
        <begin position="359"/>
        <end position="369"/>
    </location>
</feature>
<dbReference type="Pfam" id="PF07946">
    <property type="entry name" value="CCDC47"/>
    <property type="match status" value="1"/>
</dbReference>
<reference evidence="8 9" key="1">
    <citation type="journal article" date="2011" name="Science">
        <title>Comparative functional genomics of the fission yeasts.</title>
        <authorList>
            <person name="Rhind N."/>
            <person name="Chen Z."/>
            <person name="Yassour M."/>
            <person name="Thompson D.A."/>
            <person name="Haas B.J."/>
            <person name="Habib N."/>
            <person name="Wapinski I."/>
            <person name="Roy S."/>
            <person name="Lin M.F."/>
            <person name="Heiman D.I."/>
            <person name="Young S.K."/>
            <person name="Furuya K."/>
            <person name="Guo Y."/>
            <person name="Pidoux A."/>
            <person name="Chen H.M."/>
            <person name="Robbertse B."/>
            <person name="Goldberg J.M."/>
            <person name="Aoki K."/>
            <person name="Bayne E.H."/>
            <person name="Berlin A.M."/>
            <person name="Desjardins C.A."/>
            <person name="Dobbs E."/>
            <person name="Dukaj L."/>
            <person name="Fan L."/>
            <person name="FitzGerald M.G."/>
            <person name="French C."/>
            <person name="Gujja S."/>
            <person name="Hansen K."/>
            <person name="Keifenheim D."/>
            <person name="Levin J.Z."/>
            <person name="Mosher R.A."/>
            <person name="Mueller C.A."/>
            <person name="Pfiffner J."/>
            <person name="Priest M."/>
            <person name="Russ C."/>
            <person name="Smialowska A."/>
            <person name="Swoboda P."/>
            <person name="Sykes S.M."/>
            <person name="Vaughn M."/>
            <person name="Vengrova S."/>
            <person name="Yoder R."/>
            <person name="Zeng Q."/>
            <person name="Allshire R."/>
            <person name="Baulcombe D."/>
            <person name="Birren B.W."/>
            <person name="Brown W."/>
            <person name="Ekwall K."/>
            <person name="Kellis M."/>
            <person name="Leatherwood J."/>
            <person name="Levin H."/>
            <person name="Margalit H."/>
            <person name="Martienssen R."/>
            <person name="Nieduszynski C.A."/>
            <person name="Spatafora J.W."/>
            <person name="Friedman N."/>
            <person name="Dalgaard J.Z."/>
            <person name="Baumann P."/>
            <person name="Niki H."/>
            <person name="Regev A."/>
            <person name="Nusbaum C."/>
        </authorList>
    </citation>
    <scope>NUCLEOTIDE SEQUENCE [LARGE SCALE GENOMIC DNA]</scope>
    <source>
        <strain evidence="9">yFS286</strain>
    </source>
</reference>
<dbReference type="AlphaFoldDB" id="S9R8Q3"/>
<dbReference type="GO" id="GO:0005783">
    <property type="term" value="C:endoplasmic reticulum"/>
    <property type="evidence" value="ECO:0007669"/>
    <property type="project" value="InterPro"/>
</dbReference>
<dbReference type="GO" id="GO:0005509">
    <property type="term" value="F:calcium ion binding"/>
    <property type="evidence" value="ECO:0007669"/>
    <property type="project" value="InterPro"/>
</dbReference>
<evidence type="ECO:0000256" key="1">
    <source>
        <dbReference type="ARBA" id="ARBA00004167"/>
    </source>
</evidence>
<sequence>MSIRKMEKKVLLSFLAFISGAWATDESSEESYTDEEFVPTENTGMLRKVHWQDFKVELIVLSVFALYVFSFITKKRKNADFASRWYNSLQSLFRNQFSQYGPGRNMSPVINVSPTEYSSYLTGRINVKNVYTTLQLFPRQDLFTYGINQLVEIFMGNIMSPVLPVADRFQVLLNLGNHAKPWQPFVFAIVRKDCMRILRETRFDLSFTRISSHPSLPDTHVLMSENLECTERILNLPQFLPSIQSCMENLEYFIVTDQPSAAPANEKEYIEYPRIDASIRIDNVDTFNELENPKANDLLNTLLLIADNTAKFQWRPEITKKLTSSRKLALEEIVHASAAAKATRSKKSTASEVSNLSETEQKKRLEKERQRKIKKRSKRA</sequence>
<dbReference type="InterPro" id="IPR012879">
    <property type="entry name" value="CCDC47"/>
</dbReference>
<protein>
    <submittedName>
        <fullName evidence="8">DUF1682 family protein</fullName>
    </submittedName>
</protein>
<keyword evidence="3 6" id="KW-1133">Transmembrane helix</keyword>
<comment type="subcellular location">
    <subcellularLocation>
        <location evidence="1">Membrane</location>
        <topology evidence="1">Single-pass membrane protein</topology>
    </subcellularLocation>
</comment>
<dbReference type="OrthoDB" id="10039147at2759"/>
<evidence type="ECO:0000256" key="5">
    <source>
        <dbReference type="SAM" id="MobiDB-lite"/>
    </source>
</evidence>
<keyword evidence="4 6" id="KW-0472">Membrane</keyword>